<sequence length="249" mass="27288">MSTLKIEDLHVEVEGKEILKGISLEIKSGEIHALMGPNGSGKTTLSLALLGHPKYKITKGKITVDGEDITNLDTFEKAKKGLFLAFQNPVEVPGVRLSTLLVAEYNKVKGTSASVPQIIQEVRSISKEVGIQETLLNRGVHEGFSGGEKKRVEVLQMLLLKPKFAILDEPDSGVDVDGLSIISKAISQLRDQNSTGYLIITHYRRILDHINADQVHVLYRGKIAASGTMELAKKIDEFGYESVIKEGKN</sequence>
<name>A0A510E387_9CREN</name>
<dbReference type="PROSITE" id="PS00211">
    <property type="entry name" value="ABC_TRANSPORTER_1"/>
    <property type="match status" value="1"/>
</dbReference>
<evidence type="ECO:0000313" key="7">
    <source>
        <dbReference type="Proteomes" id="UP000325030"/>
    </source>
</evidence>
<dbReference type="GO" id="GO:0016887">
    <property type="term" value="F:ATP hydrolysis activity"/>
    <property type="evidence" value="ECO:0007669"/>
    <property type="project" value="InterPro"/>
</dbReference>
<proteinExistence type="predicted"/>
<accession>A0A510DUD1</accession>
<dbReference type="Proteomes" id="UP000322983">
    <property type="component" value="Chromosome"/>
</dbReference>
<gene>
    <name evidence="4" type="ORF">IC006_1080</name>
    <name evidence="5" type="ORF">IC007_1055</name>
</gene>
<dbReference type="RefSeq" id="WP_054845489.1">
    <property type="nucleotide sequence ID" value="NZ_AP018929.1"/>
</dbReference>
<evidence type="ECO:0000256" key="2">
    <source>
        <dbReference type="ARBA" id="ARBA00022840"/>
    </source>
</evidence>
<dbReference type="AlphaFoldDB" id="A0A510E387"/>
<dbReference type="PANTHER" id="PTHR43204">
    <property type="entry name" value="ABC TRANSPORTER I FAMILY MEMBER 6, CHLOROPLASTIC"/>
    <property type="match status" value="1"/>
</dbReference>
<evidence type="ECO:0000313" key="4">
    <source>
        <dbReference type="EMBL" id="BBG23785.1"/>
    </source>
</evidence>
<dbReference type="CDD" id="cd03217">
    <property type="entry name" value="ABC_FeS_Assembly"/>
    <property type="match status" value="1"/>
</dbReference>
<dbReference type="OrthoDB" id="18492at2157"/>
<reference evidence="7" key="1">
    <citation type="submission" date="2018-09" db="EMBL/GenBank/DDBJ databases">
        <title>Complete Genome Sequencing of Sulfolobus sp. JCM 16834.</title>
        <authorList>
            <person name="Kato S."/>
            <person name="Itoh T."/>
            <person name="Ohkuma M."/>
        </authorList>
    </citation>
    <scope>NUCLEOTIDE SEQUENCE [LARGE SCALE GENOMIC DNA]</scope>
    <source>
        <strain evidence="7">IC-007</strain>
    </source>
</reference>
<organism evidence="5 7">
    <name type="scientific">Sulfuracidifex tepidarius</name>
    <dbReference type="NCBI Taxonomy" id="1294262"/>
    <lineage>
        <taxon>Archaea</taxon>
        <taxon>Thermoproteota</taxon>
        <taxon>Thermoprotei</taxon>
        <taxon>Sulfolobales</taxon>
        <taxon>Sulfolobaceae</taxon>
        <taxon>Sulfuracidifex</taxon>
    </lineage>
</organism>
<dbReference type="Pfam" id="PF00005">
    <property type="entry name" value="ABC_tran"/>
    <property type="match status" value="1"/>
</dbReference>
<reference evidence="5 6" key="2">
    <citation type="journal article" date="2020" name="Int. J. Syst. Evol. Microbiol.">
        <title>Sulfuracidifex tepidarius gen. nov., sp. nov. and transfer of Sulfolobus metallicus Huber and Stetter 1992 to the genus Sulfuracidifex as Sulfuracidifex metallicus comb. nov.</title>
        <authorList>
            <person name="Itoh T."/>
            <person name="Miura T."/>
            <person name="Sakai H.D."/>
            <person name="Kato S."/>
            <person name="Ohkuma M."/>
            <person name="Takashina T."/>
        </authorList>
    </citation>
    <scope>NUCLEOTIDE SEQUENCE</scope>
    <source>
        <strain evidence="4 6">IC-006</strain>
        <strain evidence="5">IC-007</strain>
    </source>
</reference>
<dbReference type="InterPro" id="IPR027417">
    <property type="entry name" value="P-loop_NTPase"/>
</dbReference>
<dbReference type="KEGG" id="step:IC006_1080"/>
<keyword evidence="2 5" id="KW-0067">ATP-binding</keyword>
<dbReference type="PROSITE" id="PS50893">
    <property type="entry name" value="ABC_TRANSPORTER_2"/>
    <property type="match status" value="1"/>
</dbReference>
<evidence type="ECO:0000313" key="5">
    <source>
        <dbReference type="EMBL" id="BBG26540.1"/>
    </source>
</evidence>
<dbReference type="STRING" id="1294262.GCA_001316085_01023"/>
<feature type="domain" description="ABC transporter" evidence="3">
    <location>
        <begin position="4"/>
        <end position="245"/>
    </location>
</feature>
<accession>A0A510E387</accession>
<dbReference type="GeneID" id="41717401"/>
<keyword evidence="1" id="KW-0547">Nucleotide-binding</keyword>
<dbReference type="PANTHER" id="PTHR43204:SF1">
    <property type="entry name" value="ABC TRANSPORTER I FAMILY MEMBER 6, CHLOROPLASTIC"/>
    <property type="match status" value="1"/>
</dbReference>
<dbReference type="EMBL" id="AP018929">
    <property type="protein sequence ID" value="BBG23785.1"/>
    <property type="molecule type" value="Genomic_DNA"/>
</dbReference>
<dbReference type="Gene3D" id="3.40.50.300">
    <property type="entry name" value="P-loop containing nucleotide triphosphate hydrolases"/>
    <property type="match status" value="1"/>
</dbReference>
<dbReference type="InterPro" id="IPR003593">
    <property type="entry name" value="AAA+_ATPase"/>
</dbReference>
<keyword evidence="6" id="KW-1185">Reference proteome</keyword>
<evidence type="ECO:0000313" key="6">
    <source>
        <dbReference type="Proteomes" id="UP000322983"/>
    </source>
</evidence>
<dbReference type="InterPro" id="IPR010230">
    <property type="entry name" value="FeS-cluster_ATPase_SufC"/>
</dbReference>
<protein>
    <submittedName>
        <fullName evidence="5">Branched-chain amino acid transport ATP-binding protein LivG</fullName>
    </submittedName>
</protein>
<dbReference type="SMART" id="SM00382">
    <property type="entry name" value="AAA"/>
    <property type="match status" value="1"/>
</dbReference>
<dbReference type="SUPFAM" id="SSF52540">
    <property type="entry name" value="P-loop containing nucleoside triphosphate hydrolases"/>
    <property type="match status" value="1"/>
</dbReference>
<dbReference type="GO" id="GO:0005524">
    <property type="term" value="F:ATP binding"/>
    <property type="evidence" value="ECO:0007669"/>
    <property type="project" value="UniProtKB-KW"/>
</dbReference>
<evidence type="ECO:0000256" key="1">
    <source>
        <dbReference type="ARBA" id="ARBA00022741"/>
    </source>
</evidence>
<evidence type="ECO:0000259" key="3">
    <source>
        <dbReference type="PROSITE" id="PS50893"/>
    </source>
</evidence>
<dbReference type="InterPro" id="IPR003439">
    <property type="entry name" value="ABC_transporter-like_ATP-bd"/>
</dbReference>
<dbReference type="NCBIfam" id="TIGR01978">
    <property type="entry name" value="sufC"/>
    <property type="match status" value="1"/>
</dbReference>
<dbReference type="InterPro" id="IPR017871">
    <property type="entry name" value="ABC_transporter-like_CS"/>
</dbReference>
<dbReference type="EMBL" id="AP018930">
    <property type="protein sequence ID" value="BBG26540.1"/>
    <property type="molecule type" value="Genomic_DNA"/>
</dbReference>
<dbReference type="Proteomes" id="UP000325030">
    <property type="component" value="Chromosome"/>
</dbReference>